<name>A0ACB6V315_9ASCO</name>
<comment type="caution">
    <text evidence="1">The sequence shown here is derived from an EMBL/GenBank/DDBJ whole genome shotgun (WGS) entry which is preliminary data.</text>
</comment>
<evidence type="ECO:0000313" key="1">
    <source>
        <dbReference type="EMBL" id="KAF5096240.1"/>
    </source>
</evidence>
<gene>
    <name evidence="1" type="ORF">D0Z00_002850</name>
</gene>
<protein>
    <submittedName>
        <fullName evidence="1">Uncharacterized protein</fullName>
    </submittedName>
</protein>
<dbReference type="EMBL" id="QVQA01000096">
    <property type="protein sequence ID" value="KAF5096240.1"/>
    <property type="molecule type" value="Genomic_DNA"/>
</dbReference>
<evidence type="ECO:0000313" key="2">
    <source>
        <dbReference type="Proteomes" id="UP000744676"/>
    </source>
</evidence>
<accession>A0ACB6V315</accession>
<keyword evidence="2" id="KW-1185">Reference proteome</keyword>
<reference evidence="1 2" key="1">
    <citation type="journal article" date="2020" name="Front. Microbiol.">
        <title>Phenotypic and Genetic Characterization of the Cheese Ripening Yeast Geotrichum candidum.</title>
        <authorList>
            <person name="Perkins V."/>
            <person name="Vignola S."/>
            <person name="Lessard M.H."/>
            <person name="Plante P.L."/>
            <person name="Corbeil J."/>
            <person name="Dugat-Bony E."/>
            <person name="Frenette M."/>
            <person name="Labrie S."/>
        </authorList>
    </citation>
    <scope>NUCLEOTIDE SEQUENCE [LARGE SCALE GENOMIC DNA]</scope>
    <source>
        <strain evidence="1 2">LMA-1147</strain>
    </source>
</reference>
<sequence>MQVKNKLKIKLSAIMDPIKTRYKKFKKPIIDLALLYHILYPTPQLNIPQAYQKTNDDMILDVATGRKYYNMDLDVIEERLWNGYYCEPKQFLADVKMIHYDSLSSGDRERIVRSSEMLTNAQVYIDEISTDIQFVEDCKNVHKRELEERQRLSALIPDDKGVIDLSTNGNVNDALPNMQNTNTSEHVLAAASETVVDVATANLHPGGGEIAVSPPADEPETEALSVVIPSTVKNLEVSTADNTAIGIDINGIKGPDDEHASSVTAPVKSVEKHHPDLDSSETIYSETCVKSDAENCSTFPTSPKFTQLLAEAEKETIKDKNAAIVNHFSAVPTEEVSQVSNEPSSSLNGEADTVMKSESNIIDTADHQVIAPSLPASSGVTLVSKEEVEKEIEVVPGPELILDEDLVSKFKEKLVTLTDGLSVERLEQVNSMLIDLLWKQRHLWNRNTILELLDDKLTKVITLIKESDTKRKERLLKASAPF</sequence>
<dbReference type="Proteomes" id="UP000744676">
    <property type="component" value="Unassembled WGS sequence"/>
</dbReference>
<organism evidence="1 2">
    <name type="scientific">Geotrichum galactomycetum</name>
    <dbReference type="NCBI Taxonomy" id="27317"/>
    <lineage>
        <taxon>Eukaryota</taxon>
        <taxon>Fungi</taxon>
        <taxon>Dikarya</taxon>
        <taxon>Ascomycota</taxon>
        <taxon>Saccharomycotina</taxon>
        <taxon>Dipodascomycetes</taxon>
        <taxon>Dipodascales</taxon>
        <taxon>Dipodascaceae</taxon>
        <taxon>Geotrichum</taxon>
    </lineage>
</organism>
<proteinExistence type="predicted"/>